<dbReference type="GO" id="GO:0003676">
    <property type="term" value="F:nucleic acid binding"/>
    <property type="evidence" value="ECO:0007669"/>
    <property type="project" value="InterPro"/>
</dbReference>
<gene>
    <name evidence="2" type="ORF">CJD36_000150</name>
</gene>
<dbReference type="InterPro" id="IPR012337">
    <property type="entry name" value="RNaseH-like_sf"/>
</dbReference>
<dbReference type="PANTHER" id="PTHR30231:SF41">
    <property type="entry name" value="DNA POLYMERASE III SUBUNIT EPSILON"/>
    <property type="match status" value="1"/>
</dbReference>
<dbReference type="Pfam" id="PF20600">
    <property type="entry name" value="ExoX-like_C"/>
    <property type="match status" value="1"/>
</dbReference>
<sequence>MSKLSLKRPIVFFDLETTGTDNVRDRIVELAFVKLLPDGSKDKYVKRINPGMPIPAESSAIHGITDEAVKDAPQFKQIAHDLYNWMKGCDIGGYNSNRFDIPLLAEEFLRAGVDVDFTERNMVDVQQIFFKMEARTLSAAYSFYCNKEMENAHSAEADIMATIEVLEAQLDRYEGIAQDVPSLHKFTNTEECVDYPRRMVMKDGHPVFNFGKYKGRKVEEVFTSEPQYYDWMMGADFALHTKQKISEIYNRMKLKKVGFKS</sequence>
<dbReference type="CDD" id="cd06127">
    <property type="entry name" value="DEDDh"/>
    <property type="match status" value="1"/>
</dbReference>
<organism evidence="2 3">
    <name type="scientific">Flavipsychrobacter stenotrophus</name>
    <dbReference type="NCBI Taxonomy" id="2077091"/>
    <lineage>
        <taxon>Bacteria</taxon>
        <taxon>Pseudomonadati</taxon>
        <taxon>Bacteroidota</taxon>
        <taxon>Chitinophagia</taxon>
        <taxon>Chitinophagales</taxon>
        <taxon>Chitinophagaceae</taxon>
        <taxon>Flavipsychrobacter</taxon>
    </lineage>
</organism>
<dbReference type="AlphaFoldDB" id="A0A2S7T014"/>
<dbReference type="EMBL" id="PPSL01000001">
    <property type="protein sequence ID" value="PQJ12207.1"/>
    <property type="molecule type" value="Genomic_DNA"/>
</dbReference>
<evidence type="ECO:0000313" key="3">
    <source>
        <dbReference type="Proteomes" id="UP000239872"/>
    </source>
</evidence>
<dbReference type="InterPro" id="IPR013520">
    <property type="entry name" value="Ribonucl_H"/>
</dbReference>
<dbReference type="SMART" id="SM00479">
    <property type="entry name" value="EXOIII"/>
    <property type="match status" value="1"/>
</dbReference>
<dbReference type="Pfam" id="PF00929">
    <property type="entry name" value="RNase_T"/>
    <property type="match status" value="1"/>
</dbReference>
<evidence type="ECO:0000259" key="1">
    <source>
        <dbReference type="SMART" id="SM00479"/>
    </source>
</evidence>
<dbReference type="InterPro" id="IPR036397">
    <property type="entry name" value="RNaseH_sf"/>
</dbReference>
<dbReference type="GO" id="GO:0008408">
    <property type="term" value="F:3'-5' exonuclease activity"/>
    <property type="evidence" value="ECO:0007669"/>
    <property type="project" value="TreeGrafter"/>
</dbReference>
<dbReference type="Gene3D" id="3.30.420.10">
    <property type="entry name" value="Ribonuclease H-like superfamily/Ribonuclease H"/>
    <property type="match status" value="1"/>
</dbReference>
<name>A0A2S7T014_9BACT</name>
<proteinExistence type="predicted"/>
<dbReference type="SUPFAM" id="SSF53098">
    <property type="entry name" value="Ribonuclease H-like"/>
    <property type="match status" value="1"/>
</dbReference>
<dbReference type="PANTHER" id="PTHR30231">
    <property type="entry name" value="DNA POLYMERASE III SUBUNIT EPSILON"/>
    <property type="match status" value="1"/>
</dbReference>
<dbReference type="GO" id="GO:0045004">
    <property type="term" value="P:DNA replication proofreading"/>
    <property type="evidence" value="ECO:0007669"/>
    <property type="project" value="TreeGrafter"/>
</dbReference>
<dbReference type="OrthoDB" id="9791657at2"/>
<accession>A0A2S7T014</accession>
<dbReference type="GO" id="GO:0005829">
    <property type="term" value="C:cytosol"/>
    <property type="evidence" value="ECO:0007669"/>
    <property type="project" value="TreeGrafter"/>
</dbReference>
<reference evidence="2 3" key="1">
    <citation type="submission" date="2018-01" db="EMBL/GenBank/DDBJ databases">
        <title>A novel member of the phylum Bacteroidetes isolated from glacier ice.</title>
        <authorList>
            <person name="Liu Q."/>
            <person name="Xin Y.-H."/>
        </authorList>
    </citation>
    <scope>NUCLEOTIDE SEQUENCE [LARGE SCALE GENOMIC DNA]</scope>
    <source>
        <strain evidence="2 3">RB1R16</strain>
    </source>
</reference>
<keyword evidence="3" id="KW-1185">Reference proteome</keyword>
<comment type="caution">
    <text evidence="2">The sequence shown here is derived from an EMBL/GenBank/DDBJ whole genome shotgun (WGS) entry which is preliminary data.</text>
</comment>
<evidence type="ECO:0000313" key="2">
    <source>
        <dbReference type="EMBL" id="PQJ12207.1"/>
    </source>
</evidence>
<protein>
    <submittedName>
        <fullName evidence="2">DNA polymerase III subunit epsilon</fullName>
    </submittedName>
</protein>
<dbReference type="RefSeq" id="WP_105037092.1">
    <property type="nucleotide sequence ID" value="NZ_PPSL01000001.1"/>
</dbReference>
<dbReference type="InterPro" id="IPR046768">
    <property type="entry name" value="ExoX-like_C"/>
</dbReference>
<feature type="domain" description="Exonuclease" evidence="1">
    <location>
        <begin position="9"/>
        <end position="175"/>
    </location>
</feature>
<dbReference type="Proteomes" id="UP000239872">
    <property type="component" value="Unassembled WGS sequence"/>
</dbReference>